<feature type="region of interest" description="Disordered" evidence="1">
    <location>
        <begin position="1"/>
        <end position="38"/>
    </location>
</feature>
<feature type="compositionally biased region" description="Low complexity" evidence="1">
    <location>
        <begin position="447"/>
        <end position="459"/>
    </location>
</feature>
<organism evidence="2 3">
    <name type="scientific">Saccharomycopsis crataegensis</name>
    <dbReference type="NCBI Taxonomy" id="43959"/>
    <lineage>
        <taxon>Eukaryota</taxon>
        <taxon>Fungi</taxon>
        <taxon>Dikarya</taxon>
        <taxon>Ascomycota</taxon>
        <taxon>Saccharomycotina</taxon>
        <taxon>Saccharomycetes</taxon>
        <taxon>Saccharomycopsidaceae</taxon>
        <taxon>Saccharomycopsis</taxon>
    </lineage>
</organism>
<feature type="region of interest" description="Disordered" evidence="1">
    <location>
        <begin position="159"/>
        <end position="182"/>
    </location>
</feature>
<gene>
    <name evidence="2" type="ORF">DASC09_022630</name>
</gene>
<feature type="compositionally biased region" description="Polar residues" evidence="1">
    <location>
        <begin position="349"/>
        <end position="358"/>
    </location>
</feature>
<feature type="region of interest" description="Disordered" evidence="1">
    <location>
        <begin position="349"/>
        <end position="370"/>
    </location>
</feature>
<evidence type="ECO:0000256" key="1">
    <source>
        <dbReference type="SAM" id="MobiDB-lite"/>
    </source>
</evidence>
<comment type="caution">
    <text evidence="2">The sequence shown here is derived from an EMBL/GenBank/DDBJ whole genome shotgun (WGS) entry which is preliminary data.</text>
</comment>
<proteinExistence type="predicted"/>
<reference evidence="2 3" key="1">
    <citation type="journal article" date="2023" name="Elife">
        <title>Identification of key yeast species and microbe-microbe interactions impacting larval growth of Drosophila in the wild.</title>
        <authorList>
            <person name="Mure A."/>
            <person name="Sugiura Y."/>
            <person name="Maeda R."/>
            <person name="Honda K."/>
            <person name="Sakurai N."/>
            <person name="Takahashi Y."/>
            <person name="Watada M."/>
            <person name="Katoh T."/>
            <person name="Gotoh A."/>
            <person name="Gotoh Y."/>
            <person name="Taniguchi I."/>
            <person name="Nakamura K."/>
            <person name="Hayashi T."/>
            <person name="Katayama T."/>
            <person name="Uemura T."/>
            <person name="Hattori Y."/>
        </authorList>
    </citation>
    <scope>NUCLEOTIDE SEQUENCE [LARGE SCALE GENOMIC DNA]</scope>
    <source>
        <strain evidence="2 3">SC-9</strain>
    </source>
</reference>
<dbReference type="AlphaFoldDB" id="A0AAV5QJB7"/>
<name>A0AAV5QJB7_9ASCO</name>
<accession>A0AAV5QJB7</accession>
<keyword evidence="3" id="KW-1185">Reference proteome</keyword>
<dbReference type="GeneID" id="90072917"/>
<feature type="region of interest" description="Disordered" evidence="1">
    <location>
        <begin position="212"/>
        <end position="253"/>
    </location>
</feature>
<sequence>MSSKQFDAQSFSTAMSSPVESHFSVSPEKGDPDDPQNIDNLSLFNINSAIETGAVPSKTAGLSSIIRGAVADKQKFVSSTAASIASSENLDSLTINNCPLNNNPRLTAGGTIENTNHAAQKLDRFGGSGIYGDWPSRPLSRCSTNSGISVTAAKDGVEGKPLKRHHHNNNNNNNNNNINNNTQSIHKLSLSPISPQSQAGLLPSYKFGDPESISSRLNSTTKSSSHQTPIDRTNDEGVGITSDTDTDNPMVYDDDVDDDNAADYELMSGIGNENRMLSDHPAIIFTGQDEEKDQEDDTNSMIGVKSVATPPQVFLDTIGTLSDDESTTSDIESNNNNDVKKQPSVSVAATAANSPQSSHTHNHFTTTNNNNKILNINESSVRKLRINGSPLTKNDLAFNNTNSSDTSSLTNNHGNPATFSSLIHKHRNKNGNNNNTLSRVNSFNNKSNTNISNLSQSSSQNQYSQNIISSTNNHFSNKLSSNLPNEPPITLSEKINLLRPKSHTHKLNPQQFFKRNALTSSMYALNTLATSSNREDLLTHSHNNSLSNISMIMTPSRDHQNIIVDDNELKKPTQNHQSPHNAASVTGSPLKVSRVSLDENEYDHFVQSAASLGSTSGLGIAANPTTSPSFVQQQQQPAPPVFNNSNPTFNRLIHMTSLSTVGGISDFEDDESVLSSYR</sequence>
<dbReference type="RefSeq" id="XP_064851938.1">
    <property type="nucleotide sequence ID" value="XM_064995866.1"/>
</dbReference>
<evidence type="ECO:0000313" key="3">
    <source>
        <dbReference type="Proteomes" id="UP001360560"/>
    </source>
</evidence>
<feature type="compositionally biased region" description="Low complexity" evidence="1">
    <location>
        <begin position="212"/>
        <end position="225"/>
    </location>
</feature>
<feature type="compositionally biased region" description="Polar residues" evidence="1">
    <location>
        <begin position="436"/>
        <end position="446"/>
    </location>
</feature>
<dbReference type="EMBL" id="BTFZ01000004">
    <property type="protein sequence ID" value="GMM34938.1"/>
    <property type="molecule type" value="Genomic_DNA"/>
</dbReference>
<protein>
    <submittedName>
        <fullName evidence="2">Uncharacterized protein</fullName>
    </submittedName>
</protein>
<feature type="compositionally biased region" description="Low complexity" evidence="1">
    <location>
        <begin position="169"/>
        <end position="181"/>
    </location>
</feature>
<evidence type="ECO:0000313" key="2">
    <source>
        <dbReference type="EMBL" id="GMM34938.1"/>
    </source>
</evidence>
<feature type="compositionally biased region" description="Polar residues" evidence="1">
    <location>
        <begin position="1"/>
        <end position="19"/>
    </location>
</feature>
<dbReference type="Proteomes" id="UP001360560">
    <property type="component" value="Unassembled WGS sequence"/>
</dbReference>
<feature type="region of interest" description="Disordered" evidence="1">
    <location>
        <begin position="427"/>
        <end position="459"/>
    </location>
</feature>